<dbReference type="Proteomes" id="UP000324091">
    <property type="component" value="Chromosome 18"/>
</dbReference>
<comment type="caution">
    <text evidence="1">The sequence shown here is derived from an EMBL/GenBank/DDBJ whole genome shotgun (WGS) entry which is preliminary data.</text>
</comment>
<accession>A0A5C6NRV6</accession>
<protein>
    <submittedName>
        <fullName evidence="1">Uncharacterized protein</fullName>
    </submittedName>
</protein>
<dbReference type="AlphaFoldDB" id="A0A5C6NRV6"/>
<evidence type="ECO:0000313" key="2">
    <source>
        <dbReference type="Proteomes" id="UP000324091"/>
    </source>
</evidence>
<name>A0A5C6NRV6_9TELE</name>
<dbReference type="EMBL" id="RHFK02000010">
    <property type="protein sequence ID" value="TWW69329.1"/>
    <property type="molecule type" value="Genomic_DNA"/>
</dbReference>
<proteinExistence type="predicted"/>
<sequence length="93" mass="9906">MAALLPQMAESILGRLLIMAGPAHGYLGRRPSYSVFADVVGGRGGLSIEQYDCHQNKSVGVCCSHSLVPSPMYRCVTVGPSVQLKSDEDRGGR</sequence>
<gene>
    <name evidence="1" type="ORF">D4764_18G0001350</name>
</gene>
<reference evidence="1 2" key="1">
    <citation type="submission" date="2019-04" db="EMBL/GenBank/DDBJ databases">
        <title>Chromosome genome assembly for Takifugu flavidus.</title>
        <authorList>
            <person name="Xiao S."/>
        </authorList>
    </citation>
    <scope>NUCLEOTIDE SEQUENCE [LARGE SCALE GENOMIC DNA]</scope>
    <source>
        <strain evidence="1">HTHZ2018</strain>
        <tissue evidence="1">Muscle</tissue>
    </source>
</reference>
<evidence type="ECO:0000313" key="1">
    <source>
        <dbReference type="EMBL" id="TWW69329.1"/>
    </source>
</evidence>
<keyword evidence="2" id="KW-1185">Reference proteome</keyword>
<organism evidence="1 2">
    <name type="scientific">Takifugu flavidus</name>
    <name type="common">sansaifugu</name>
    <dbReference type="NCBI Taxonomy" id="433684"/>
    <lineage>
        <taxon>Eukaryota</taxon>
        <taxon>Metazoa</taxon>
        <taxon>Chordata</taxon>
        <taxon>Craniata</taxon>
        <taxon>Vertebrata</taxon>
        <taxon>Euteleostomi</taxon>
        <taxon>Actinopterygii</taxon>
        <taxon>Neopterygii</taxon>
        <taxon>Teleostei</taxon>
        <taxon>Neoteleostei</taxon>
        <taxon>Acanthomorphata</taxon>
        <taxon>Eupercaria</taxon>
        <taxon>Tetraodontiformes</taxon>
        <taxon>Tetradontoidea</taxon>
        <taxon>Tetraodontidae</taxon>
        <taxon>Takifugu</taxon>
    </lineage>
</organism>